<comment type="caution">
    <text evidence="1">The sequence shown here is derived from an EMBL/GenBank/DDBJ whole genome shotgun (WGS) entry which is preliminary data.</text>
</comment>
<sequence>MSEKCGVHLLCGNTQLYPYEYSHSKGPNIYTPSPTLPESVPSHPSPIVVTRPRTLIALQLTLQLTHLPLSFSASLILTLLHTLTHTLSISNPLAKEAQVVAGQYLGFLVSPSVPRFLPAFFTILLVSVHSSLIRLIPPRRSHRYLSLNPPIDAASLCDERNTWVGNLWPLHRRIPDEPTCLEPDATTKQPSTLAADPPCFARYVTVTRFAH</sequence>
<dbReference type="RefSeq" id="XP_060425789.1">
    <property type="nucleotide sequence ID" value="XM_060575684.1"/>
</dbReference>
<accession>A0AAJ0AD91</accession>
<dbReference type="GeneID" id="85460210"/>
<gene>
    <name evidence="1" type="ORF">BDP55DRAFT_674829</name>
</gene>
<proteinExistence type="predicted"/>
<dbReference type="Proteomes" id="UP001224890">
    <property type="component" value="Unassembled WGS sequence"/>
</dbReference>
<evidence type="ECO:0000313" key="2">
    <source>
        <dbReference type="Proteomes" id="UP001224890"/>
    </source>
</evidence>
<reference evidence="1" key="1">
    <citation type="submission" date="2021-06" db="EMBL/GenBank/DDBJ databases">
        <title>Comparative genomics, transcriptomics and evolutionary studies reveal genomic signatures of adaptation to plant cell wall in hemibiotrophic fungi.</title>
        <authorList>
            <consortium name="DOE Joint Genome Institute"/>
            <person name="Baroncelli R."/>
            <person name="Diaz J.F."/>
            <person name="Benocci T."/>
            <person name="Peng M."/>
            <person name="Battaglia E."/>
            <person name="Haridas S."/>
            <person name="Andreopoulos W."/>
            <person name="Labutti K."/>
            <person name="Pangilinan J."/>
            <person name="Floch G.L."/>
            <person name="Makela M.R."/>
            <person name="Henrissat B."/>
            <person name="Grigoriev I.V."/>
            <person name="Crouch J.A."/>
            <person name="De Vries R.P."/>
            <person name="Sukno S.A."/>
            <person name="Thon M.R."/>
        </authorList>
    </citation>
    <scope>NUCLEOTIDE SEQUENCE</scope>
    <source>
        <strain evidence="1">CBS 193.32</strain>
    </source>
</reference>
<organism evidence="1 2">
    <name type="scientific">Colletotrichum godetiae</name>
    <dbReference type="NCBI Taxonomy" id="1209918"/>
    <lineage>
        <taxon>Eukaryota</taxon>
        <taxon>Fungi</taxon>
        <taxon>Dikarya</taxon>
        <taxon>Ascomycota</taxon>
        <taxon>Pezizomycotina</taxon>
        <taxon>Sordariomycetes</taxon>
        <taxon>Hypocreomycetidae</taxon>
        <taxon>Glomerellales</taxon>
        <taxon>Glomerellaceae</taxon>
        <taxon>Colletotrichum</taxon>
        <taxon>Colletotrichum acutatum species complex</taxon>
    </lineage>
</organism>
<name>A0AAJ0AD91_9PEZI</name>
<keyword evidence="2" id="KW-1185">Reference proteome</keyword>
<evidence type="ECO:0000313" key="1">
    <source>
        <dbReference type="EMBL" id="KAK1671786.1"/>
    </source>
</evidence>
<protein>
    <submittedName>
        <fullName evidence="1">Uncharacterized protein</fullName>
    </submittedName>
</protein>
<dbReference type="EMBL" id="JAHMHR010000043">
    <property type="protein sequence ID" value="KAK1671786.1"/>
    <property type="molecule type" value="Genomic_DNA"/>
</dbReference>
<dbReference type="AlphaFoldDB" id="A0AAJ0AD91"/>